<feature type="compositionally biased region" description="Polar residues" evidence="1">
    <location>
        <begin position="142"/>
        <end position="158"/>
    </location>
</feature>
<sequence length="158" mass="17909">MQPFIYTLTAVYFTNPRFSIINQQRYIYITSSRRHKQTSLRLSKAKHRLSHASVSTFKTGSIYIYKASKPQEIANLPPAIYPEIRNLQNQINQEGPQVPNQVNETVHQRQPPPSNANTTEQLPVQAEGNNQQSETEKREPYSGNQVSESGKTGPLTTP</sequence>
<keyword evidence="4" id="KW-1185">Reference proteome</keyword>
<dbReference type="EMBL" id="CATOUU010000369">
    <property type="protein sequence ID" value="CAI9926496.1"/>
    <property type="molecule type" value="Genomic_DNA"/>
</dbReference>
<dbReference type="AlphaFoldDB" id="A0AA86NXH4"/>
<feature type="compositionally biased region" description="Polar residues" evidence="1">
    <location>
        <begin position="115"/>
        <end position="133"/>
    </location>
</feature>
<organism evidence="2">
    <name type="scientific">Hexamita inflata</name>
    <dbReference type="NCBI Taxonomy" id="28002"/>
    <lineage>
        <taxon>Eukaryota</taxon>
        <taxon>Metamonada</taxon>
        <taxon>Diplomonadida</taxon>
        <taxon>Hexamitidae</taxon>
        <taxon>Hexamitinae</taxon>
        <taxon>Hexamita</taxon>
    </lineage>
</organism>
<evidence type="ECO:0000313" key="2">
    <source>
        <dbReference type="EMBL" id="CAI9926496.1"/>
    </source>
</evidence>
<dbReference type="EMBL" id="CAXDID020000046">
    <property type="protein sequence ID" value="CAL6002775.1"/>
    <property type="molecule type" value="Genomic_DNA"/>
</dbReference>
<name>A0AA86NXH4_9EUKA</name>
<protein>
    <submittedName>
        <fullName evidence="3">Hypothetical_protein</fullName>
    </submittedName>
</protein>
<dbReference type="Proteomes" id="UP001642409">
    <property type="component" value="Unassembled WGS sequence"/>
</dbReference>
<feature type="compositionally biased region" description="Polar residues" evidence="1">
    <location>
        <begin position="88"/>
        <end position="105"/>
    </location>
</feature>
<evidence type="ECO:0000256" key="1">
    <source>
        <dbReference type="SAM" id="MobiDB-lite"/>
    </source>
</evidence>
<reference evidence="2" key="1">
    <citation type="submission" date="2023-06" db="EMBL/GenBank/DDBJ databases">
        <authorList>
            <person name="Kurt Z."/>
        </authorList>
    </citation>
    <scope>NUCLEOTIDE SEQUENCE</scope>
</reference>
<feature type="region of interest" description="Disordered" evidence="1">
    <location>
        <begin position="88"/>
        <end position="158"/>
    </location>
</feature>
<gene>
    <name evidence="2" type="ORF">HINF_LOCUS14141</name>
    <name evidence="3" type="ORF">HINF_LOCUS18081</name>
</gene>
<evidence type="ECO:0000313" key="3">
    <source>
        <dbReference type="EMBL" id="CAL6002775.1"/>
    </source>
</evidence>
<evidence type="ECO:0000313" key="4">
    <source>
        <dbReference type="Proteomes" id="UP001642409"/>
    </source>
</evidence>
<reference evidence="3 4" key="2">
    <citation type="submission" date="2024-07" db="EMBL/GenBank/DDBJ databases">
        <authorList>
            <person name="Akdeniz Z."/>
        </authorList>
    </citation>
    <scope>NUCLEOTIDE SEQUENCE [LARGE SCALE GENOMIC DNA]</scope>
</reference>
<comment type="caution">
    <text evidence="2">The sequence shown here is derived from an EMBL/GenBank/DDBJ whole genome shotgun (WGS) entry which is preliminary data.</text>
</comment>
<proteinExistence type="predicted"/>
<accession>A0AA86NXH4</accession>